<dbReference type="InterPro" id="IPR029058">
    <property type="entry name" value="AB_hydrolase_fold"/>
</dbReference>
<evidence type="ECO:0000313" key="2">
    <source>
        <dbReference type="Proteomes" id="UP000002872"/>
    </source>
</evidence>
<dbReference type="Pfam" id="PF08538">
    <property type="entry name" value="DUF1749"/>
    <property type="match status" value="1"/>
</dbReference>
<keyword evidence="2" id="KW-1185">Reference proteome</keyword>
<dbReference type="PANTHER" id="PTHR31591:SF1">
    <property type="entry name" value="UPF0613 PROTEIN PB24D3.06C"/>
    <property type="match status" value="1"/>
</dbReference>
<dbReference type="OrthoDB" id="10034502at2759"/>
<dbReference type="Gene3D" id="3.40.50.1820">
    <property type="entry name" value="alpha/beta hydrolase"/>
    <property type="match status" value="1"/>
</dbReference>
<evidence type="ECO:0008006" key="3">
    <source>
        <dbReference type="Google" id="ProtNLM"/>
    </source>
</evidence>
<dbReference type="HOGENOM" id="CLU_049633_4_0_1"/>
<dbReference type="InterPro" id="IPR013744">
    <property type="entry name" value="SidJ"/>
</dbReference>
<dbReference type="PANTHER" id="PTHR31591">
    <property type="entry name" value="UPF0613 PROTEIN PB24D3.06C"/>
    <property type="match status" value="1"/>
</dbReference>
<evidence type="ECO:0000313" key="1">
    <source>
        <dbReference type="EMBL" id="EIJ87333.1"/>
    </source>
</evidence>
<dbReference type="InParanoid" id="I3EDN6"/>
<dbReference type="OMA" id="DYNYYTI"/>
<reference evidence="1" key="1">
    <citation type="submission" date="2011-01" db="EMBL/GenBank/DDBJ databases">
        <title>The Genome Sequence of Nematocida parisii strain ERTm3.</title>
        <authorList>
            <consortium name="The Broad Institute Genome Sequencing Platform"/>
            <consortium name="The Broad Institute Genome Sequencing Center for Infectious Disease"/>
            <person name="Cuomo C."/>
            <person name="Troemel E."/>
            <person name="Young S.K."/>
            <person name="Zeng Q."/>
            <person name="Gargeya S."/>
            <person name="Fitzgerald M."/>
            <person name="Haas B."/>
            <person name="Abouelleil A."/>
            <person name="Alvarado L."/>
            <person name="Arachchi H.M."/>
            <person name="Berlin A."/>
            <person name="Chapman S.B."/>
            <person name="Gearin G."/>
            <person name="Goldberg J."/>
            <person name="Griggs A."/>
            <person name="Gujja S."/>
            <person name="Hansen M."/>
            <person name="Heiman D."/>
            <person name="Howarth C."/>
            <person name="Larimer J."/>
            <person name="Lui A."/>
            <person name="MacDonald P.J.P."/>
            <person name="McCowen C."/>
            <person name="Montmayeur A."/>
            <person name="Murphy C."/>
            <person name="Neiman D."/>
            <person name="Pearson M."/>
            <person name="Priest M."/>
            <person name="Roberts A."/>
            <person name="Saif S."/>
            <person name="Shea T."/>
            <person name="Sisk P."/>
            <person name="Stolte C."/>
            <person name="Sykes S."/>
            <person name="Wortman J."/>
            <person name="Nusbaum C."/>
            <person name="Birren B."/>
        </authorList>
    </citation>
    <scope>NUCLEOTIDE SEQUENCE</scope>
    <source>
        <strain evidence="1">ERTm3</strain>
    </source>
</reference>
<gene>
    <name evidence="1" type="ORF">NEQG_02456</name>
</gene>
<name>I3EDN6_NEMP3</name>
<accession>I3EDN6</accession>
<proteinExistence type="predicted"/>
<dbReference type="Proteomes" id="UP000002872">
    <property type="component" value="Unassembled WGS sequence"/>
</dbReference>
<dbReference type="SUPFAM" id="SSF53474">
    <property type="entry name" value="alpha/beta-Hydrolases"/>
    <property type="match status" value="2"/>
</dbReference>
<dbReference type="EMBL" id="GL870883">
    <property type="protein sequence ID" value="EIJ87333.1"/>
    <property type="molecule type" value="Genomic_DNA"/>
</dbReference>
<protein>
    <recommendedName>
        <fullName evidence="3">Serine aminopeptidase S33 domain-containing protein</fullName>
    </recommendedName>
</protein>
<organism evidence="1 2">
    <name type="scientific">Nematocida parisii (strain ERTm3)</name>
    <name type="common">Nematode killer fungus</name>
    <dbReference type="NCBI Taxonomy" id="935791"/>
    <lineage>
        <taxon>Eukaryota</taxon>
        <taxon>Fungi</taxon>
        <taxon>Fungi incertae sedis</taxon>
        <taxon>Microsporidia</taxon>
        <taxon>Nematocida</taxon>
    </lineage>
</organism>
<dbReference type="VEuPathDB" id="MicrosporidiaDB:NEQG_02456"/>
<dbReference type="AlphaFoldDB" id="I3EDN6"/>
<sequence>MILFFEIFRMERCIECGLKYKDNDVQSDRLIVLIGGLGDTHKGFYTDVLMKFGVYYGIRVFSLGLRSMPDYNYYTIHDDVEDVQKFYKALGMDKYAGVWYIGHSTGCQVLMLFASKKVYRESEVIILQAPVSDREYEESTNPNLLRTLEIARKLNEIMQFENQKEELDERKHQMVLYMRHNGLPFRADRILSLFEKSGDEDFFSIGQSTDSANRSKTKAYAVVSKSDEYMVSPINEVIEQLKRIKNMQGVYTIEADHSLVYGMDKFLKILECIINQRDIATE</sequence>